<feature type="region of interest" description="Disordered" evidence="7">
    <location>
        <begin position="1"/>
        <end position="36"/>
    </location>
</feature>
<dbReference type="PANTHER" id="PTHR14068">
    <property type="entry name" value="EUKARYOTIC TRANSLATION INITIATION FACTOR 3 EIF3 -RELATED"/>
    <property type="match status" value="1"/>
</dbReference>
<dbReference type="GeneID" id="25565093"/>
<comment type="subunit">
    <text evidence="5 6">Component of the eukaryotic translation initiation factor 3 (eIF-3) complex.</text>
</comment>
<dbReference type="RefSeq" id="XP_013757171.1">
    <property type="nucleotide sequence ID" value="XM_013901717.1"/>
</dbReference>
<keyword evidence="1 5" id="KW-0963">Cytoplasm</keyword>
<organism evidence="9 10">
    <name type="scientific">Thecamonas trahens ATCC 50062</name>
    <dbReference type="NCBI Taxonomy" id="461836"/>
    <lineage>
        <taxon>Eukaryota</taxon>
        <taxon>Apusozoa</taxon>
        <taxon>Apusomonadida</taxon>
        <taxon>Apusomonadidae</taxon>
        <taxon>Thecamonas</taxon>
    </lineage>
</organism>
<dbReference type="GO" id="GO:0031369">
    <property type="term" value="F:translation initiation factor binding"/>
    <property type="evidence" value="ECO:0007669"/>
    <property type="project" value="InterPro"/>
</dbReference>
<gene>
    <name evidence="9" type="ORF">AMSG_05759</name>
</gene>
<reference evidence="9 10" key="1">
    <citation type="submission" date="2010-05" db="EMBL/GenBank/DDBJ databases">
        <title>The Genome Sequence of Thecamonas trahens ATCC 50062.</title>
        <authorList>
            <consortium name="The Broad Institute Genome Sequencing Platform"/>
            <person name="Russ C."/>
            <person name="Cuomo C."/>
            <person name="Shea T."/>
            <person name="Young S.K."/>
            <person name="Zeng Q."/>
            <person name="Koehrsen M."/>
            <person name="Haas B."/>
            <person name="Borodovsky M."/>
            <person name="Guigo R."/>
            <person name="Alvarado L."/>
            <person name="Berlin A."/>
            <person name="Bochicchio J."/>
            <person name="Borenstein D."/>
            <person name="Chapman S."/>
            <person name="Chen Z."/>
            <person name="Freedman E."/>
            <person name="Gellesch M."/>
            <person name="Goldberg J."/>
            <person name="Griggs A."/>
            <person name="Gujja S."/>
            <person name="Heilman E."/>
            <person name="Heiman D."/>
            <person name="Hepburn T."/>
            <person name="Howarth C."/>
            <person name="Jen D."/>
            <person name="Larson L."/>
            <person name="Mehta T."/>
            <person name="Park D."/>
            <person name="Pearson M."/>
            <person name="Roberts A."/>
            <person name="Saif S."/>
            <person name="Shenoy N."/>
            <person name="Sisk P."/>
            <person name="Stolte C."/>
            <person name="Sykes S."/>
            <person name="Thomson T."/>
            <person name="Walk T."/>
            <person name="White J."/>
            <person name="Yandava C."/>
            <person name="Burger G."/>
            <person name="Gray M.W."/>
            <person name="Holland P.W.H."/>
            <person name="King N."/>
            <person name="Lang F.B.F."/>
            <person name="Roger A.J."/>
            <person name="Ruiz-Trillo I."/>
            <person name="Lander E."/>
            <person name="Nusbaum C."/>
        </authorList>
    </citation>
    <scope>NUCLEOTIDE SEQUENCE [LARGE SCALE GENOMIC DNA]</scope>
    <source>
        <strain evidence="9 10">ATCC 50062</strain>
    </source>
</reference>
<keyword evidence="3 5" id="KW-0694">RNA-binding</keyword>
<proteinExistence type="inferred from homology"/>
<sequence>MVSIADPRGYQSTLRKNEWEDLEDTESDEEEPLPELPVLDESKDALLLVTNLPAEKAKKFAKLDKYVKKQLKKALNTPYNPLTDYELCVDDDGNTTGHLLLSFISDDEAAFAKAKLDGYKFDKKHVLNAYSFADLDRVAEYPDEYVPPTEDELEANLPPGMNENLRSWTTDPLGREQFVMKYEDQVQLAWAERDREPETIDVRTNWSETYLTWSPLGSYLATFHSDGEVPVGVALWGGSDMKRIRRFPHRGVKLVQFSPQENYLITWSSLPVDPQDVENTQPIMVWEVLTGKRLYTSAPKIPKEAFSWPLFQWAGDDSAFARIASDGSGIRLINMPDMTKSKIDIKGIKSFAMSPTDSLLSAWVPEVENQPARVVLVNSRTGEMIRHKNLVQVVNIDMFWQKSGDNLCVKVDRVSKSGKTFFVNLEFFRIRIKDVPVETLKLDTRVIRFSWEPTGTHFAIIHGADIDVPRPDVSFYNLQPNKVEHIKTTEGKAANELFWSPQGKHIVVAGLRELNGKLEFWSVNPPEQMAICEHLKATTVEWDPTGRYVATSISAWSSSIENGYTLWNFAGQQLRRVLKEKFYQFLWRPRPKSLLSKSQVKKIKKNLRHKSIEYDRIDTVRSSSLDSAKRAERNALLQEYRDLCTRMEADAAAMADARNALILSAAPAGYNPDDDWEEVEVETEELVKEHVVQVKE</sequence>
<dbReference type="AlphaFoldDB" id="A0A0L0DCD9"/>
<dbReference type="GO" id="GO:0003743">
    <property type="term" value="F:translation initiation factor activity"/>
    <property type="evidence" value="ECO:0007669"/>
    <property type="project" value="UniProtKB-UniRule"/>
</dbReference>
<comment type="subcellular location">
    <subcellularLocation>
        <location evidence="5 6">Cytoplasm</location>
    </subcellularLocation>
</comment>
<evidence type="ECO:0000256" key="3">
    <source>
        <dbReference type="ARBA" id="ARBA00022884"/>
    </source>
</evidence>
<dbReference type="OMA" id="LWGGPQF"/>
<feature type="domain" description="RRM" evidence="8">
    <location>
        <begin position="45"/>
        <end position="133"/>
    </location>
</feature>
<dbReference type="GO" id="GO:0016282">
    <property type="term" value="C:eukaryotic 43S preinitiation complex"/>
    <property type="evidence" value="ECO:0007669"/>
    <property type="project" value="UniProtKB-UniRule"/>
</dbReference>
<comment type="similarity">
    <text evidence="5 6">Belongs to the eIF-3 subunit B family.</text>
</comment>
<protein>
    <recommendedName>
        <fullName evidence="5 6">Eukaryotic translation initiation factor 3 subunit B</fullName>
        <shortName evidence="5 6">eIF3b</shortName>
    </recommendedName>
    <alternativeName>
        <fullName evidence="5">Eukaryotic translation initiation factor 3 subunit 9</fullName>
    </alternativeName>
</protein>
<evidence type="ECO:0000256" key="6">
    <source>
        <dbReference type="PIRNR" id="PIRNR036424"/>
    </source>
</evidence>
<comment type="function">
    <text evidence="5">RNA-binding component of the eukaryotic translation initiation factor 3 (eIF-3) complex, which is involved in protein synthesis of a specialized repertoire of mRNAs and, together with other initiation factors, stimulates binding of mRNA and methionyl-tRNAi to the 40S ribosome. The eIF-3 complex specifically targets and initiates translation of a subset of mRNAs involved in cell proliferation.</text>
</comment>
<feature type="compositionally biased region" description="Acidic residues" evidence="7">
    <location>
        <begin position="20"/>
        <end position="33"/>
    </location>
</feature>
<dbReference type="GO" id="GO:0003723">
    <property type="term" value="F:RNA binding"/>
    <property type="evidence" value="ECO:0007669"/>
    <property type="project" value="UniProtKB-UniRule"/>
</dbReference>
<evidence type="ECO:0000313" key="9">
    <source>
        <dbReference type="EMBL" id="KNC50002.1"/>
    </source>
</evidence>
<dbReference type="EMBL" id="GL349459">
    <property type="protein sequence ID" value="KNC50002.1"/>
    <property type="molecule type" value="Genomic_DNA"/>
</dbReference>
<dbReference type="InterPro" id="IPR000504">
    <property type="entry name" value="RRM_dom"/>
</dbReference>
<keyword evidence="10" id="KW-1185">Reference proteome</keyword>
<comment type="function">
    <text evidence="6">Component of the eukaryotic translation initiation factor 3 (eIF-3) complex, which is involved in protein synthesis and, together with other initiation factors, stimulates binding of mRNA and methionyl-tRNAi to the 40S ribosome.</text>
</comment>
<evidence type="ECO:0000256" key="4">
    <source>
        <dbReference type="ARBA" id="ARBA00022917"/>
    </source>
</evidence>
<dbReference type="SUPFAM" id="SSF82171">
    <property type="entry name" value="DPP6 N-terminal domain-like"/>
    <property type="match status" value="1"/>
</dbReference>
<evidence type="ECO:0000259" key="8">
    <source>
        <dbReference type="PROSITE" id="PS50102"/>
    </source>
</evidence>
<dbReference type="InterPro" id="IPR011400">
    <property type="entry name" value="EIF3B"/>
</dbReference>
<dbReference type="InterPro" id="IPR015943">
    <property type="entry name" value="WD40/YVTN_repeat-like_dom_sf"/>
</dbReference>
<dbReference type="Proteomes" id="UP000054408">
    <property type="component" value="Unassembled WGS sequence"/>
</dbReference>
<keyword evidence="4 5" id="KW-0648">Protein biosynthesis</keyword>
<dbReference type="Gene3D" id="2.130.10.10">
    <property type="entry name" value="YVTN repeat-like/Quinoprotein amine dehydrogenase"/>
    <property type="match status" value="2"/>
</dbReference>
<keyword evidence="2 5" id="KW-0396">Initiation factor</keyword>
<dbReference type="PROSITE" id="PS50102">
    <property type="entry name" value="RRM"/>
    <property type="match status" value="1"/>
</dbReference>
<dbReference type="HAMAP" id="MF_03001">
    <property type="entry name" value="eIF3b"/>
    <property type="match status" value="1"/>
</dbReference>
<evidence type="ECO:0000256" key="7">
    <source>
        <dbReference type="SAM" id="MobiDB-lite"/>
    </source>
</evidence>
<evidence type="ECO:0000313" key="10">
    <source>
        <dbReference type="Proteomes" id="UP000054408"/>
    </source>
</evidence>
<evidence type="ECO:0000256" key="1">
    <source>
        <dbReference type="ARBA" id="ARBA00022490"/>
    </source>
</evidence>
<dbReference type="OrthoDB" id="10250414at2759"/>
<dbReference type="eggNOG" id="KOG2314">
    <property type="taxonomic scope" value="Eukaryota"/>
</dbReference>
<dbReference type="GO" id="GO:0033290">
    <property type="term" value="C:eukaryotic 48S preinitiation complex"/>
    <property type="evidence" value="ECO:0007669"/>
    <property type="project" value="UniProtKB-UniRule"/>
</dbReference>
<dbReference type="PANTHER" id="PTHR14068:SF0">
    <property type="entry name" value="EUKARYOTIC TRANSLATION INITIATION FACTOR 3 SUBUNIT B"/>
    <property type="match status" value="1"/>
</dbReference>
<dbReference type="Pfam" id="PF08662">
    <property type="entry name" value="eIF2A"/>
    <property type="match status" value="1"/>
</dbReference>
<dbReference type="GO" id="GO:0005852">
    <property type="term" value="C:eukaryotic translation initiation factor 3 complex"/>
    <property type="evidence" value="ECO:0007669"/>
    <property type="project" value="UniProtKB-UniRule"/>
</dbReference>
<evidence type="ECO:0000256" key="5">
    <source>
        <dbReference type="HAMAP-Rule" id="MF_03001"/>
    </source>
</evidence>
<dbReference type="STRING" id="461836.A0A0L0DCD9"/>
<dbReference type="InterPro" id="IPR013979">
    <property type="entry name" value="TIF_beta_prop-like"/>
</dbReference>
<accession>A0A0L0DCD9</accession>
<evidence type="ECO:0000256" key="2">
    <source>
        <dbReference type="ARBA" id="ARBA00022540"/>
    </source>
</evidence>
<dbReference type="GO" id="GO:0001732">
    <property type="term" value="P:formation of cytoplasmic translation initiation complex"/>
    <property type="evidence" value="ECO:0007669"/>
    <property type="project" value="UniProtKB-UniRule"/>
</dbReference>
<name>A0A0L0DCD9_THETB</name>
<dbReference type="PIRSF" id="PIRSF036424">
    <property type="entry name" value="eIF3b"/>
    <property type="match status" value="1"/>
</dbReference>